<keyword evidence="15" id="KW-1185">Reference proteome</keyword>
<evidence type="ECO:0000256" key="9">
    <source>
        <dbReference type="ARBA" id="ARBA00023163"/>
    </source>
</evidence>
<dbReference type="SUPFAM" id="SSF57667">
    <property type="entry name" value="beta-beta-alpha zinc fingers"/>
    <property type="match status" value="3"/>
</dbReference>
<dbReference type="GO" id="GO:0005634">
    <property type="term" value="C:nucleus"/>
    <property type="evidence" value="ECO:0007669"/>
    <property type="project" value="UniProtKB-SubCell"/>
</dbReference>
<keyword evidence="5 11" id="KW-0863">Zinc-finger</keyword>
<feature type="domain" description="C2H2-type" evidence="13">
    <location>
        <begin position="515"/>
        <end position="545"/>
    </location>
</feature>
<feature type="compositionally biased region" description="Polar residues" evidence="12">
    <location>
        <begin position="1"/>
        <end position="10"/>
    </location>
</feature>
<comment type="subcellular location">
    <subcellularLocation>
        <location evidence="1">Nucleus</location>
    </subcellularLocation>
</comment>
<feature type="domain" description="C2H2-type" evidence="13">
    <location>
        <begin position="401"/>
        <end position="430"/>
    </location>
</feature>
<dbReference type="FunFam" id="3.30.160.60:FF:000634">
    <property type="entry name" value="Zinc finger X-chromosomal protein"/>
    <property type="match status" value="1"/>
</dbReference>
<evidence type="ECO:0000256" key="12">
    <source>
        <dbReference type="SAM" id="MobiDB-lite"/>
    </source>
</evidence>
<dbReference type="FunFam" id="3.30.160.60:FF:000325">
    <property type="entry name" value="ZFP90 zinc finger protein"/>
    <property type="match status" value="1"/>
</dbReference>
<dbReference type="PROSITE" id="PS00028">
    <property type="entry name" value="ZINC_FINGER_C2H2_1"/>
    <property type="match status" value="5"/>
</dbReference>
<sequence length="616" mass="69141">MTSCHKTLGNSEEGAHIGGEDELGDQPSFQNKQVNHSVKCAIEEKKEPSRIYEGRTRNLGARISDEHCCQRNSGKSHQRAGELTGKDKPSPSITQENYEYREARTQQEEIYGISPECYRQERRNEEAHCLSLREKSRETPVSQNAETTMFALKIQETWSKVLRRRKKSARFPGGCDSADIKFSIINKTLQGLGDLVSRTLEAQGKEEARANVSTISILPEPASTNVELAMEMGEVMFSPIQIKHECTTIEDVNASNRINSSDSSLYPFINQDIGYKHRQLSQFWEQTQLSNEVPAKNEIHDQQAMFRAEEAGSLSYMQNGIFLSVDQEDGNNQIQTNNQCDSLNTSNVVVVQENKQSQAVQDLQNIGNISQTLTAQSLTVRNNRLGRPSKSSTESSTGKKLKCQCEICFKEFGHKSNLFIHMRTHNGDRPYKCSQCEKCFTHSGNLAIHMRTHSGERPYGCQICGKMFSHSGNLSTHLRTHSGVKPYKCNVCGKEFRHSGNLSIHERIHSGIKPFQCKICGKEFHHSGNLTTHMKKHPVNTDTNPTDCENNQKHVLHTSTADVNITASSNYLNNVSLTLNDDIKLMHNTSNVVPIKNESTEDTVLNTMGRLTSTSS</sequence>
<dbReference type="GO" id="GO:0000978">
    <property type="term" value="F:RNA polymerase II cis-regulatory region sequence-specific DNA binding"/>
    <property type="evidence" value="ECO:0007669"/>
    <property type="project" value="TreeGrafter"/>
</dbReference>
<evidence type="ECO:0000256" key="4">
    <source>
        <dbReference type="ARBA" id="ARBA00022737"/>
    </source>
</evidence>
<evidence type="ECO:0000256" key="11">
    <source>
        <dbReference type="PROSITE-ProRule" id="PRU00042"/>
    </source>
</evidence>
<accession>F4WS94</accession>
<feature type="domain" description="C2H2-type" evidence="13">
    <location>
        <begin position="431"/>
        <end position="458"/>
    </location>
</feature>
<evidence type="ECO:0000256" key="1">
    <source>
        <dbReference type="ARBA" id="ARBA00004123"/>
    </source>
</evidence>
<dbReference type="Pfam" id="PF00096">
    <property type="entry name" value="zf-C2H2"/>
    <property type="match status" value="5"/>
</dbReference>
<organism evidence="15">
    <name type="scientific">Acromyrmex echinatior</name>
    <name type="common">Panamanian leafcutter ant</name>
    <name type="synonym">Acromyrmex octospinosus echinatior</name>
    <dbReference type="NCBI Taxonomy" id="103372"/>
    <lineage>
        <taxon>Eukaryota</taxon>
        <taxon>Metazoa</taxon>
        <taxon>Ecdysozoa</taxon>
        <taxon>Arthropoda</taxon>
        <taxon>Hexapoda</taxon>
        <taxon>Insecta</taxon>
        <taxon>Pterygota</taxon>
        <taxon>Neoptera</taxon>
        <taxon>Endopterygota</taxon>
        <taxon>Hymenoptera</taxon>
        <taxon>Apocrita</taxon>
        <taxon>Aculeata</taxon>
        <taxon>Formicoidea</taxon>
        <taxon>Formicidae</taxon>
        <taxon>Myrmicinae</taxon>
        <taxon>Acromyrmex</taxon>
    </lineage>
</organism>
<keyword evidence="7" id="KW-0805">Transcription regulation</keyword>
<dbReference type="InParanoid" id="F4WS94"/>
<dbReference type="OrthoDB" id="6077919at2759"/>
<dbReference type="PROSITE" id="PS50157">
    <property type="entry name" value="ZINC_FINGER_C2H2_2"/>
    <property type="match status" value="5"/>
</dbReference>
<dbReference type="EMBL" id="GL888307">
    <property type="protein sequence ID" value="EGI62930.1"/>
    <property type="molecule type" value="Genomic_DNA"/>
</dbReference>
<reference evidence="14" key="1">
    <citation type="submission" date="2011-02" db="EMBL/GenBank/DDBJ databases">
        <title>The genome of the leaf-cutting ant Acromyrmex echinatior suggests key adaptations to social evolution and fungus farming.</title>
        <authorList>
            <person name="Nygaard S."/>
            <person name="Zhang G."/>
        </authorList>
    </citation>
    <scope>NUCLEOTIDE SEQUENCE</scope>
</reference>
<protein>
    <submittedName>
        <fullName evidence="14">Zinc finger protein 37</fullName>
    </submittedName>
</protein>
<keyword evidence="8" id="KW-0238">DNA-binding</keyword>
<dbReference type="GO" id="GO:0008270">
    <property type="term" value="F:zinc ion binding"/>
    <property type="evidence" value="ECO:0007669"/>
    <property type="project" value="UniProtKB-KW"/>
</dbReference>
<dbReference type="FunFam" id="3.30.160.60:FF:000597">
    <property type="entry name" value="zinc finger protein 236 isoform X3"/>
    <property type="match status" value="1"/>
</dbReference>
<gene>
    <name evidence="14" type="ORF">G5I_08710</name>
</gene>
<evidence type="ECO:0000256" key="3">
    <source>
        <dbReference type="ARBA" id="ARBA00022723"/>
    </source>
</evidence>
<keyword evidence="6" id="KW-0862">Zinc</keyword>
<proteinExistence type="inferred from homology"/>
<evidence type="ECO:0000313" key="14">
    <source>
        <dbReference type="EMBL" id="EGI62930.1"/>
    </source>
</evidence>
<dbReference type="FunFam" id="3.30.160.60:FF:001480">
    <property type="entry name" value="Si:cabz01071911.3"/>
    <property type="match status" value="1"/>
</dbReference>
<feature type="region of interest" description="Disordered" evidence="12">
    <location>
        <begin position="67"/>
        <end position="94"/>
    </location>
</feature>
<keyword evidence="9" id="KW-0804">Transcription</keyword>
<dbReference type="SMART" id="SM00355">
    <property type="entry name" value="ZnF_C2H2"/>
    <property type="match status" value="5"/>
</dbReference>
<keyword evidence="3" id="KW-0479">Metal-binding</keyword>
<dbReference type="Gene3D" id="3.30.160.60">
    <property type="entry name" value="Classic Zinc Finger"/>
    <property type="match status" value="5"/>
</dbReference>
<evidence type="ECO:0000256" key="10">
    <source>
        <dbReference type="ARBA" id="ARBA00023242"/>
    </source>
</evidence>
<keyword evidence="10" id="KW-0539">Nucleus</keyword>
<feature type="domain" description="C2H2-type" evidence="13">
    <location>
        <begin position="459"/>
        <end position="486"/>
    </location>
</feature>
<evidence type="ECO:0000256" key="6">
    <source>
        <dbReference type="ARBA" id="ARBA00022833"/>
    </source>
</evidence>
<dbReference type="AlphaFoldDB" id="F4WS94"/>
<dbReference type="PANTHER" id="PTHR46105">
    <property type="entry name" value="AGAP004733-PA"/>
    <property type="match status" value="1"/>
</dbReference>
<evidence type="ECO:0000256" key="5">
    <source>
        <dbReference type="ARBA" id="ARBA00022771"/>
    </source>
</evidence>
<feature type="region of interest" description="Disordered" evidence="12">
    <location>
        <begin position="1"/>
        <end position="35"/>
    </location>
</feature>
<evidence type="ECO:0000256" key="2">
    <source>
        <dbReference type="ARBA" id="ARBA00006991"/>
    </source>
</evidence>
<dbReference type="GO" id="GO:0000981">
    <property type="term" value="F:DNA-binding transcription factor activity, RNA polymerase II-specific"/>
    <property type="evidence" value="ECO:0007669"/>
    <property type="project" value="TreeGrafter"/>
</dbReference>
<evidence type="ECO:0000313" key="15">
    <source>
        <dbReference type="Proteomes" id="UP000007755"/>
    </source>
</evidence>
<keyword evidence="4" id="KW-0677">Repeat</keyword>
<dbReference type="PANTHER" id="PTHR46105:SF28">
    <property type="entry name" value="ZINC FINGER PROTEIN 37-LIKE"/>
    <property type="match status" value="1"/>
</dbReference>
<name>F4WS94_ACREC</name>
<dbReference type="InterPro" id="IPR036236">
    <property type="entry name" value="Znf_C2H2_sf"/>
</dbReference>
<evidence type="ECO:0000256" key="8">
    <source>
        <dbReference type="ARBA" id="ARBA00023125"/>
    </source>
</evidence>
<dbReference type="eggNOG" id="KOG1721">
    <property type="taxonomic scope" value="Eukaryota"/>
</dbReference>
<evidence type="ECO:0000259" key="13">
    <source>
        <dbReference type="PROSITE" id="PS50157"/>
    </source>
</evidence>
<dbReference type="Proteomes" id="UP000007755">
    <property type="component" value="Unassembled WGS sequence"/>
</dbReference>
<dbReference type="InterPro" id="IPR050457">
    <property type="entry name" value="ZnFinger_BTB_dom_contain"/>
</dbReference>
<dbReference type="InterPro" id="IPR013087">
    <property type="entry name" value="Znf_C2H2_type"/>
</dbReference>
<feature type="domain" description="C2H2-type" evidence="13">
    <location>
        <begin position="487"/>
        <end position="514"/>
    </location>
</feature>
<evidence type="ECO:0000256" key="7">
    <source>
        <dbReference type="ARBA" id="ARBA00023015"/>
    </source>
</evidence>
<comment type="similarity">
    <text evidence="2">Belongs to the krueppel C2H2-type zinc-finger protein family.</text>
</comment>